<dbReference type="GO" id="GO:0015627">
    <property type="term" value="C:type II protein secretion system complex"/>
    <property type="evidence" value="ECO:0007669"/>
    <property type="project" value="InterPro"/>
</dbReference>
<dbReference type="Pfam" id="PF12019">
    <property type="entry name" value="GspH"/>
    <property type="match status" value="1"/>
</dbReference>
<comment type="caution">
    <text evidence="12">The sequence shown here is derived from an EMBL/GenBank/DDBJ whole genome shotgun (WGS) entry which is preliminary data.</text>
</comment>
<evidence type="ECO:0000256" key="8">
    <source>
        <dbReference type="ARBA" id="ARBA00023136"/>
    </source>
</evidence>
<comment type="similarity">
    <text evidence="9">Belongs to the GSP H family.</text>
</comment>
<keyword evidence="5" id="KW-0997">Cell inner membrane</keyword>
<dbReference type="SUPFAM" id="SSF54523">
    <property type="entry name" value="Pili subunits"/>
    <property type="match status" value="1"/>
</dbReference>
<dbReference type="InterPro" id="IPR022346">
    <property type="entry name" value="T2SS_GspH"/>
</dbReference>
<evidence type="ECO:0000256" key="10">
    <source>
        <dbReference type="ARBA" id="ARBA00030775"/>
    </source>
</evidence>
<dbReference type="EMBL" id="FMWB01000005">
    <property type="protein sequence ID" value="SCZ35098.1"/>
    <property type="molecule type" value="Genomic_DNA"/>
</dbReference>
<organism evidence="12 13">
    <name type="scientific">Pseudomonas oryzihabitans</name>
    <dbReference type="NCBI Taxonomy" id="47885"/>
    <lineage>
        <taxon>Bacteria</taxon>
        <taxon>Pseudomonadati</taxon>
        <taxon>Pseudomonadota</taxon>
        <taxon>Gammaproteobacteria</taxon>
        <taxon>Pseudomonadales</taxon>
        <taxon>Pseudomonadaceae</taxon>
        <taxon>Pseudomonas</taxon>
    </lineage>
</organism>
<keyword evidence="3" id="KW-1003">Cell membrane</keyword>
<evidence type="ECO:0000313" key="12">
    <source>
        <dbReference type="EMBL" id="SCZ35098.1"/>
    </source>
</evidence>
<keyword evidence="6" id="KW-0812">Transmembrane</keyword>
<dbReference type="GO" id="GO:0005886">
    <property type="term" value="C:plasma membrane"/>
    <property type="evidence" value="ECO:0007669"/>
    <property type="project" value="UniProtKB-SubCell"/>
</dbReference>
<comment type="subcellular location">
    <subcellularLocation>
        <location evidence="1">Cell inner membrane</location>
        <topology evidence="1">Single-pass membrane protein</topology>
    </subcellularLocation>
</comment>
<proteinExistence type="inferred from homology"/>
<accession>A0A1G5NDT4</accession>
<evidence type="ECO:0000256" key="1">
    <source>
        <dbReference type="ARBA" id="ARBA00004377"/>
    </source>
</evidence>
<keyword evidence="4" id="KW-0488">Methylation</keyword>
<evidence type="ECO:0000256" key="9">
    <source>
        <dbReference type="ARBA" id="ARBA00025772"/>
    </source>
</evidence>
<dbReference type="RefSeq" id="WP_074583962.1">
    <property type="nucleotide sequence ID" value="NZ_CP183397.1"/>
</dbReference>
<keyword evidence="7" id="KW-1133">Transmembrane helix</keyword>
<reference evidence="13" key="1">
    <citation type="submission" date="2016-10" db="EMBL/GenBank/DDBJ databases">
        <authorList>
            <person name="de Groot N.N."/>
        </authorList>
    </citation>
    <scope>NUCLEOTIDE SEQUENCE [LARGE SCALE GENOMIC DNA]</scope>
    <source>
        <strain evidence="13">DSM 15758</strain>
    </source>
</reference>
<evidence type="ECO:0000256" key="7">
    <source>
        <dbReference type="ARBA" id="ARBA00022989"/>
    </source>
</evidence>
<evidence type="ECO:0000313" key="13">
    <source>
        <dbReference type="Proteomes" id="UP000183046"/>
    </source>
</evidence>
<evidence type="ECO:0000256" key="6">
    <source>
        <dbReference type="ARBA" id="ARBA00022692"/>
    </source>
</evidence>
<evidence type="ECO:0000256" key="5">
    <source>
        <dbReference type="ARBA" id="ARBA00022519"/>
    </source>
</evidence>
<evidence type="ECO:0000256" key="3">
    <source>
        <dbReference type="ARBA" id="ARBA00022475"/>
    </source>
</evidence>
<sequence length="168" mass="18609">MKRTSELGLSLFEMLLTLSILAILVAVAAPIASDWLERVRNQATANTLLRHLQAARTLSIERGHTVVLCPIDESGCGDSWARGWQVRDIDTDEVLLRQSDMPPDLKIRWNRTSAITYRHNGTSAGLNGTLSLCNTRGKEVSRIAINNHGRARLARAKDRPLCLEQAAN</sequence>
<keyword evidence="8" id="KW-0472">Membrane</keyword>
<gene>
    <name evidence="12" type="ORF">SAMN05216279_105193</name>
</gene>
<dbReference type="InterPro" id="IPR045584">
    <property type="entry name" value="Pilin-like"/>
</dbReference>
<dbReference type="Proteomes" id="UP000183046">
    <property type="component" value="Unassembled WGS sequence"/>
</dbReference>
<dbReference type="Gene3D" id="3.55.40.10">
    <property type="entry name" value="minor pseudopilin epsh domain"/>
    <property type="match status" value="1"/>
</dbReference>
<dbReference type="GO" id="GO:0015628">
    <property type="term" value="P:protein secretion by the type II secretion system"/>
    <property type="evidence" value="ECO:0007669"/>
    <property type="project" value="InterPro"/>
</dbReference>
<name>A0A1G5NDT4_9PSED</name>
<dbReference type="AlphaFoldDB" id="A0A1G5NDT4"/>
<evidence type="ECO:0000259" key="11">
    <source>
        <dbReference type="Pfam" id="PF12019"/>
    </source>
</evidence>
<protein>
    <recommendedName>
        <fullName evidence="2">Type II secretion system protein H</fullName>
    </recommendedName>
    <alternativeName>
        <fullName evidence="10">General secretion pathway protein H</fullName>
    </alternativeName>
</protein>
<evidence type="ECO:0000256" key="2">
    <source>
        <dbReference type="ARBA" id="ARBA00021549"/>
    </source>
</evidence>
<evidence type="ECO:0000256" key="4">
    <source>
        <dbReference type="ARBA" id="ARBA00022481"/>
    </source>
</evidence>
<feature type="domain" description="General secretion pathway GspH" evidence="11">
    <location>
        <begin position="44"/>
        <end position="149"/>
    </location>
</feature>